<reference evidence="1" key="1">
    <citation type="journal article" date="2020" name="mSystems">
        <title>Genome- and Community-Level Interaction Insights into Carbon Utilization and Element Cycling Functions of Hydrothermarchaeota in Hydrothermal Sediment.</title>
        <authorList>
            <person name="Zhou Z."/>
            <person name="Liu Y."/>
            <person name="Xu W."/>
            <person name="Pan J."/>
            <person name="Luo Z.H."/>
            <person name="Li M."/>
        </authorList>
    </citation>
    <scope>NUCLEOTIDE SEQUENCE [LARGE SCALE GENOMIC DNA]</scope>
    <source>
        <strain evidence="1">SpSt-339</strain>
    </source>
</reference>
<dbReference type="AlphaFoldDB" id="A0A7C2P767"/>
<dbReference type="InterPro" id="IPR006311">
    <property type="entry name" value="TAT_signal"/>
</dbReference>
<gene>
    <name evidence="1" type="ORF">ENQ76_13110</name>
</gene>
<dbReference type="PANTHER" id="PTHR43737:SF1">
    <property type="entry name" value="DUF1501 DOMAIN-CONTAINING PROTEIN"/>
    <property type="match status" value="1"/>
</dbReference>
<organism evidence="1">
    <name type="scientific">Schlesneria paludicola</name>
    <dbReference type="NCBI Taxonomy" id="360056"/>
    <lineage>
        <taxon>Bacteria</taxon>
        <taxon>Pseudomonadati</taxon>
        <taxon>Planctomycetota</taxon>
        <taxon>Planctomycetia</taxon>
        <taxon>Planctomycetales</taxon>
        <taxon>Planctomycetaceae</taxon>
        <taxon>Schlesneria</taxon>
    </lineage>
</organism>
<dbReference type="Pfam" id="PF07394">
    <property type="entry name" value="DUF1501"/>
    <property type="match status" value="1"/>
</dbReference>
<proteinExistence type="predicted"/>
<accession>A0A7C2P767</accession>
<dbReference type="EMBL" id="DSOK01000361">
    <property type="protein sequence ID" value="HEN16395.1"/>
    <property type="molecule type" value="Genomic_DNA"/>
</dbReference>
<dbReference type="PROSITE" id="PS51318">
    <property type="entry name" value="TAT"/>
    <property type="match status" value="1"/>
</dbReference>
<dbReference type="PANTHER" id="PTHR43737">
    <property type="entry name" value="BLL7424 PROTEIN"/>
    <property type="match status" value="1"/>
</dbReference>
<dbReference type="SUPFAM" id="SSF53649">
    <property type="entry name" value="Alkaline phosphatase-like"/>
    <property type="match status" value="1"/>
</dbReference>
<sequence>MEASQSSFNRRQVLCVGAAGVVGAAWPITGRRTVAAAEGVGKAKSVLWVHLSGGPSQLDMFDPKPDAPAEIRGEFASIPTAIPGVAVSEHLPRLSQQAGRWSIVRTLAHNEHNHLLATHVALTGRPTPIPRGGSDLDRVESRLDFPNFAAALDYVHPRSDGIPTCVSLPNYFIEGPLTWPGQHAGFLGPRHDPWQINHDPNDPKFRIDSLSLPPEITPPRLVSRRELLEQLNRSPSLAGQGRTESFADQQDLAFSLLTSARVAEAFQIDREEPAVRDRYGRNKFGQSLLLARRLVAAGVPVVQAAMGIVQTWDTHVDNWGRLKDTLLPQLDQGLAALMDDLSATGLLEQTLVVVMGEFGRTPKVSTLPGQSIPGRDHWAHAYSGMFAGAGVRGGQVLGTTDAIAAYPVTRSWSPADVCTTIFHALGVRDDTLIVDPLNRPNQLLNGEVISPLYTGRPS</sequence>
<protein>
    <submittedName>
        <fullName evidence="1">DUF1501 domain-containing protein</fullName>
    </submittedName>
</protein>
<comment type="caution">
    <text evidence="1">The sequence shown here is derived from an EMBL/GenBank/DDBJ whole genome shotgun (WGS) entry which is preliminary data.</text>
</comment>
<evidence type="ECO:0000313" key="1">
    <source>
        <dbReference type="EMBL" id="HEN16395.1"/>
    </source>
</evidence>
<dbReference type="InterPro" id="IPR010869">
    <property type="entry name" value="DUF1501"/>
</dbReference>
<name>A0A7C2P767_9PLAN</name>
<dbReference type="InterPro" id="IPR017850">
    <property type="entry name" value="Alkaline_phosphatase_core_sf"/>
</dbReference>